<protein>
    <submittedName>
        <fullName evidence="1">Uncharacterized protein</fullName>
    </submittedName>
</protein>
<proteinExistence type="predicted"/>
<accession>A0A5Q4Z7R8</accession>
<dbReference type="KEGG" id="pdio:PDMSB3_0659"/>
<evidence type="ECO:0000313" key="1">
    <source>
        <dbReference type="EMBL" id="VVD27121.1"/>
    </source>
</evidence>
<organism evidence="1 2">
    <name type="scientific">Paraburkholderia dioscoreae</name>
    <dbReference type="NCBI Taxonomy" id="2604047"/>
    <lineage>
        <taxon>Bacteria</taxon>
        <taxon>Pseudomonadati</taxon>
        <taxon>Pseudomonadota</taxon>
        <taxon>Betaproteobacteria</taxon>
        <taxon>Burkholderiales</taxon>
        <taxon>Burkholderiaceae</taxon>
        <taxon>Paraburkholderia</taxon>
    </lineage>
</organism>
<keyword evidence="2" id="KW-1185">Reference proteome</keyword>
<dbReference type="Proteomes" id="UP000325811">
    <property type="component" value="Chromosome I"/>
</dbReference>
<reference evidence="1 2" key="1">
    <citation type="submission" date="2019-08" db="EMBL/GenBank/DDBJ databases">
        <authorList>
            <person name="Herpell B J."/>
        </authorList>
    </citation>
    <scope>NUCLEOTIDE SEQUENCE [LARGE SCALE GENOMIC DNA]</scope>
    <source>
        <strain evidence="2">Msb3</strain>
    </source>
</reference>
<dbReference type="AlphaFoldDB" id="A0A5Q4Z7R8"/>
<dbReference type="EMBL" id="LR699553">
    <property type="protein sequence ID" value="VVD27121.1"/>
    <property type="molecule type" value="Genomic_DNA"/>
</dbReference>
<name>A0A5Q4Z7R8_9BURK</name>
<dbReference type="RefSeq" id="WP_165184517.1">
    <property type="nucleotide sequence ID" value="NZ_LR699553.1"/>
</dbReference>
<sequence length="251" mass="26524">MASTELIVHFMEAGSNNMGTFQAFMGIAQNPRDSLSILHTGTTVVATISNVAQMLQPIRIVTNQLVATTALTRLMVDWKDPNKKVDPGDVLTLVSASGTIALTVLALAEIGPTAAIAISAVVLASDLQSAFQPYLNSTSALLGRLLASQIQLTKPASTASCSLYWGNTVVGSGYGFYTYDEIMSAKGLFVCMTDNGASGQTFFIRGSPVPGSLTPVGEDAYKDAFCRNLAKEQGWSDVESGVAFCKSVTYK</sequence>
<evidence type="ECO:0000313" key="2">
    <source>
        <dbReference type="Proteomes" id="UP000325811"/>
    </source>
</evidence>
<gene>
    <name evidence="1" type="ORF">PDMSB3_0659</name>
</gene>